<evidence type="ECO:0000313" key="3">
    <source>
        <dbReference type="Proteomes" id="UP000242188"/>
    </source>
</evidence>
<comment type="caution">
    <text evidence="2">The sequence shown here is derived from an EMBL/GenBank/DDBJ whole genome shotgun (WGS) entry which is preliminary data.</text>
</comment>
<organism evidence="2 3">
    <name type="scientific">Mizuhopecten yessoensis</name>
    <name type="common">Japanese scallop</name>
    <name type="synonym">Patinopecten yessoensis</name>
    <dbReference type="NCBI Taxonomy" id="6573"/>
    <lineage>
        <taxon>Eukaryota</taxon>
        <taxon>Metazoa</taxon>
        <taxon>Spiralia</taxon>
        <taxon>Lophotrochozoa</taxon>
        <taxon>Mollusca</taxon>
        <taxon>Bivalvia</taxon>
        <taxon>Autobranchia</taxon>
        <taxon>Pteriomorphia</taxon>
        <taxon>Pectinida</taxon>
        <taxon>Pectinoidea</taxon>
        <taxon>Pectinidae</taxon>
        <taxon>Mizuhopecten</taxon>
    </lineage>
</organism>
<sequence length="149" mass="17175">MKKRVQIGSQKYDFGQIPKKRRHAGPRASKGSRDRPTSDEALPEGRIEQLESPSLSEEEGPETNHYCVVKRKWYVKSTDQDACIWCCSCNSSGVQDFDSIPPTVTDNYEEGYRHAAQDFEYKAEKISEMAAKRCQQIPRFVQRYYSLDV</sequence>
<protein>
    <submittedName>
        <fullName evidence="2">Uncharacterized protein</fullName>
    </submittedName>
</protein>
<dbReference type="AlphaFoldDB" id="A0A210QJU2"/>
<feature type="compositionally biased region" description="Basic and acidic residues" evidence="1">
    <location>
        <begin position="31"/>
        <end position="49"/>
    </location>
</feature>
<reference evidence="2 3" key="1">
    <citation type="journal article" date="2017" name="Nat. Ecol. Evol.">
        <title>Scallop genome provides insights into evolution of bilaterian karyotype and development.</title>
        <authorList>
            <person name="Wang S."/>
            <person name="Zhang J."/>
            <person name="Jiao W."/>
            <person name="Li J."/>
            <person name="Xun X."/>
            <person name="Sun Y."/>
            <person name="Guo X."/>
            <person name="Huan P."/>
            <person name="Dong B."/>
            <person name="Zhang L."/>
            <person name="Hu X."/>
            <person name="Sun X."/>
            <person name="Wang J."/>
            <person name="Zhao C."/>
            <person name="Wang Y."/>
            <person name="Wang D."/>
            <person name="Huang X."/>
            <person name="Wang R."/>
            <person name="Lv J."/>
            <person name="Li Y."/>
            <person name="Zhang Z."/>
            <person name="Liu B."/>
            <person name="Lu W."/>
            <person name="Hui Y."/>
            <person name="Liang J."/>
            <person name="Zhou Z."/>
            <person name="Hou R."/>
            <person name="Li X."/>
            <person name="Liu Y."/>
            <person name="Li H."/>
            <person name="Ning X."/>
            <person name="Lin Y."/>
            <person name="Zhao L."/>
            <person name="Xing Q."/>
            <person name="Dou J."/>
            <person name="Li Y."/>
            <person name="Mao J."/>
            <person name="Guo H."/>
            <person name="Dou H."/>
            <person name="Li T."/>
            <person name="Mu C."/>
            <person name="Jiang W."/>
            <person name="Fu Q."/>
            <person name="Fu X."/>
            <person name="Miao Y."/>
            <person name="Liu J."/>
            <person name="Yu Q."/>
            <person name="Li R."/>
            <person name="Liao H."/>
            <person name="Li X."/>
            <person name="Kong Y."/>
            <person name="Jiang Z."/>
            <person name="Chourrout D."/>
            <person name="Li R."/>
            <person name="Bao Z."/>
        </authorList>
    </citation>
    <scope>NUCLEOTIDE SEQUENCE [LARGE SCALE GENOMIC DNA]</scope>
    <source>
        <strain evidence="2 3">PY_sf001</strain>
    </source>
</reference>
<dbReference type="EMBL" id="NEDP02003316">
    <property type="protein sequence ID" value="OWF49014.1"/>
    <property type="molecule type" value="Genomic_DNA"/>
</dbReference>
<evidence type="ECO:0000313" key="2">
    <source>
        <dbReference type="EMBL" id="OWF49014.1"/>
    </source>
</evidence>
<gene>
    <name evidence="2" type="ORF">KP79_PYT06950</name>
</gene>
<feature type="region of interest" description="Disordered" evidence="1">
    <location>
        <begin position="1"/>
        <end position="63"/>
    </location>
</feature>
<keyword evidence="3" id="KW-1185">Reference proteome</keyword>
<proteinExistence type="predicted"/>
<dbReference type="Proteomes" id="UP000242188">
    <property type="component" value="Unassembled WGS sequence"/>
</dbReference>
<evidence type="ECO:0000256" key="1">
    <source>
        <dbReference type="SAM" id="MobiDB-lite"/>
    </source>
</evidence>
<accession>A0A210QJU2</accession>
<name>A0A210QJU2_MIZYE</name>